<comment type="caution">
    <text evidence="8">The sequence shown here is derived from an EMBL/GenBank/DDBJ whole genome shotgun (WGS) entry which is preliminary data.</text>
</comment>
<keyword evidence="6" id="KW-0046">Antibiotic resistance</keyword>
<evidence type="ECO:0000256" key="2">
    <source>
        <dbReference type="ARBA" id="ARBA00005417"/>
    </source>
</evidence>
<reference evidence="9" key="1">
    <citation type="journal article" date="2019" name="Int. J. Syst. Evol. Microbiol.">
        <title>The Global Catalogue of Microorganisms (GCM) 10K type strain sequencing project: providing services to taxonomists for standard genome sequencing and annotation.</title>
        <authorList>
            <consortium name="The Broad Institute Genomics Platform"/>
            <consortium name="The Broad Institute Genome Sequencing Center for Infectious Disease"/>
            <person name="Wu L."/>
            <person name="Ma J."/>
        </authorList>
    </citation>
    <scope>NUCLEOTIDE SEQUENCE [LARGE SCALE GENOMIC DNA]</scope>
    <source>
        <strain evidence="9">CGMCC 4.7330</strain>
    </source>
</reference>
<keyword evidence="5 8" id="KW-0067">ATP-binding</keyword>
<dbReference type="CDD" id="cd03230">
    <property type="entry name" value="ABC_DR_subfamily_A"/>
    <property type="match status" value="1"/>
</dbReference>
<evidence type="ECO:0000256" key="4">
    <source>
        <dbReference type="ARBA" id="ARBA00022741"/>
    </source>
</evidence>
<dbReference type="Pfam" id="PF13732">
    <property type="entry name" value="DrrA1-3_C"/>
    <property type="match status" value="1"/>
</dbReference>
<dbReference type="EMBL" id="JBHSAX010000005">
    <property type="protein sequence ID" value="MFC3961542.1"/>
    <property type="molecule type" value="Genomic_DNA"/>
</dbReference>
<dbReference type="InterPro" id="IPR025302">
    <property type="entry name" value="DrrA1/2-like_C"/>
</dbReference>
<dbReference type="Proteomes" id="UP001595696">
    <property type="component" value="Unassembled WGS sequence"/>
</dbReference>
<evidence type="ECO:0000313" key="8">
    <source>
        <dbReference type="EMBL" id="MFC3961542.1"/>
    </source>
</evidence>
<dbReference type="InterPro" id="IPR050763">
    <property type="entry name" value="ABC_transporter_ATP-binding"/>
</dbReference>
<dbReference type="InterPro" id="IPR027417">
    <property type="entry name" value="P-loop_NTPase"/>
</dbReference>
<keyword evidence="9" id="KW-1185">Reference proteome</keyword>
<accession>A0ABV8DNA5</accession>
<evidence type="ECO:0000313" key="9">
    <source>
        <dbReference type="Proteomes" id="UP001595696"/>
    </source>
</evidence>
<evidence type="ECO:0000256" key="5">
    <source>
        <dbReference type="ARBA" id="ARBA00022840"/>
    </source>
</evidence>
<organism evidence="8 9">
    <name type="scientific">Nocardia jiangsuensis</name>
    <dbReference type="NCBI Taxonomy" id="1691563"/>
    <lineage>
        <taxon>Bacteria</taxon>
        <taxon>Bacillati</taxon>
        <taxon>Actinomycetota</taxon>
        <taxon>Actinomycetes</taxon>
        <taxon>Mycobacteriales</taxon>
        <taxon>Nocardiaceae</taxon>
        <taxon>Nocardia</taxon>
    </lineage>
</organism>
<comment type="subcellular location">
    <subcellularLocation>
        <location evidence="1">Cell membrane</location>
        <topology evidence="1">Peripheral membrane protein</topology>
    </subcellularLocation>
</comment>
<dbReference type="SUPFAM" id="SSF52540">
    <property type="entry name" value="P-loop containing nucleoside triphosphate hydrolases"/>
    <property type="match status" value="1"/>
</dbReference>
<evidence type="ECO:0000256" key="6">
    <source>
        <dbReference type="ARBA" id="ARBA00023251"/>
    </source>
</evidence>
<name>A0ABV8DNA5_9NOCA</name>
<gene>
    <name evidence="8" type="ORF">ACFO0B_06025</name>
</gene>
<dbReference type="SMART" id="SM00382">
    <property type="entry name" value="AAA"/>
    <property type="match status" value="1"/>
</dbReference>
<keyword evidence="4" id="KW-0547">Nucleotide-binding</keyword>
<dbReference type="PANTHER" id="PTHR42711">
    <property type="entry name" value="ABC TRANSPORTER ATP-BINDING PROTEIN"/>
    <property type="match status" value="1"/>
</dbReference>
<dbReference type="Gene3D" id="3.40.50.300">
    <property type="entry name" value="P-loop containing nucleotide triphosphate hydrolases"/>
    <property type="match status" value="1"/>
</dbReference>
<evidence type="ECO:0000256" key="3">
    <source>
        <dbReference type="ARBA" id="ARBA00022448"/>
    </source>
</evidence>
<sequence length="308" mass="32957">MVTAAAPPPRALDTDPAVAIQNLSKRFGATLAVDDLTLEVRPGEVFGFLGPNGAGKSTTIRCLLGMIRPGIGSVRVFGDDAADVRRAHRHLAYVPADVALWPALTGAEILHLIAATGPGADPGYRAELIERFALDTGKPAKTYSTGNRQKVALIAAFASRAPLLVLDEPTSGLDPLMEHQFRACVEQARERGQTVFLSSHQLGEVEALCDRVAILRAGRLVQIATLAELRRLHRSVVEIIYDDRPPALAGVEGVESVETLDTHRLRFTLTGTAAPALRVLADAGVTSLSSREPSLEEIFLGYYGQAAR</sequence>
<dbReference type="GO" id="GO:0005524">
    <property type="term" value="F:ATP binding"/>
    <property type="evidence" value="ECO:0007669"/>
    <property type="project" value="UniProtKB-KW"/>
</dbReference>
<dbReference type="InterPro" id="IPR003439">
    <property type="entry name" value="ABC_transporter-like_ATP-bd"/>
</dbReference>
<dbReference type="RefSeq" id="WP_378611291.1">
    <property type="nucleotide sequence ID" value="NZ_JBHSAX010000005.1"/>
</dbReference>
<keyword evidence="3" id="KW-0813">Transport</keyword>
<protein>
    <submittedName>
        <fullName evidence="8">ATP-binding cassette domain-containing protein</fullName>
    </submittedName>
</protein>
<comment type="similarity">
    <text evidence="2">Belongs to the ABC transporter superfamily.</text>
</comment>
<dbReference type="PANTHER" id="PTHR42711:SF5">
    <property type="entry name" value="ABC TRANSPORTER ATP-BINDING PROTEIN NATA"/>
    <property type="match status" value="1"/>
</dbReference>
<evidence type="ECO:0000259" key="7">
    <source>
        <dbReference type="PROSITE" id="PS50893"/>
    </source>
</evidence>
<proteinExistence type="inferred from homology"/>
<feature type="domain" description="ABC transporter" evidence="7">
    <location>
        <begin position="18"/>
        <end position="242"/>
    </location>
</feature>
<evidence type="ECO:0000256" key="1">
    <source>
        <dbReference type="ARBA" id="ARBA00004202"/>
    </source>
</evidence>
<dbReference type="Pfam" id="PF00005">
    <property type="entry name" value="ABC_tran"/>
    <property type="match status" value="1"/>
</dbReference>
<dbReference type="InterPro" id="IPR003593">
    <property type="entry name" value="AAA+_ATPase"/>
</dbReference>
<dbReference type="PROSITE" id="PS50893">
    <property type="entry name" value="ABC_TRANSPORTER_2"/>
    <property type="match status" value="1"/>
</dbReference>